<feature type="domain" description="NmrA-like" evidence="1">
    <location>
        <begin position="8"/>
        <end position="244"/>
    </location>
</feature>
<dbReference type="PANTHER" id="PTHR43162">
    <property type="match status" value="1"/>
</dbReference>
<gene>
    <name evidence="2" type="ORF">GLW05_00315</name>
</gene>
<evidence type="ECO:0000259" key="1">
    <source>
        <dbReference type="Pfam" id="PF05368"/>
    </source>
</evidence>
<dbReference type="SUPFAM" id="SSF51735">
    <property type="entry name" value="NAD(P)-binding Rossmann-fold domains"/>
    <property type="match status" value="1"/>
</dbReference>
<proteinExistence type="predicted"/>
<evidence type="ECO:0000313" key="2">
    <source>
        <dbReference type="EMBL" id="MYL32048.1"/>
    </source>
</evidence>
<organism evidence="2 3">
    <name type="scientific">Pontibacillus yanchengensis</name>
    <dbReference type="NCBI Taxonomy" id="462910"/>
    <lineage>
        <taxon>Bacteria</taxon>
        <taxon>Bacillati</taxon>
        <taxon>Bacillota</taxon>
        <taxon>Bacilli</taxon>
        <taxon>Bacillales</taxon>
        <taxon>Bacillaceae</taxon>
        <taxon>Pontibacillus</taxon>
    </lineage>
</organism>
<dbReference type="AlphaFoldDB" id="A0A6I4ZPD5"/>
<accession>A0A6I4ZPD5</accession>
<protein>
    <submittedName>
        <fullName evidence="2">NAD(P)H-binding protein</fullName>
    </submittedName>
</protein>
<dbReference type="Gene3D" id="3.40.50.720">
    <property type="entry name" value="NAD(P)-binding Rossmann-like Domain"/>
    <property type="match status" value="1"/>
</dbReference>
<dbReference type="PANTHER" id="PTHR43162:SF1">
    <property type="entry name" value="PRESTALK A DIFFERENTIATION PROTEIN A"/>
    <property type="match status" value="1"/>
</dbReference>
<sequence length="295" mass="32861">MREGIEMAKSILIIGATGNVGLPLTKMLSEHGYDVKAAVRSSTNVEVLRALGVETIQADLRNFFSLMNAMNLVEKVFFAVPFVSSFVQLSMNVVKAAEEAGVEHLVKLSGSGAQYEAIQLAKWHRIIEREMMKSGLHYTFLRPNSFMQNFTNFSSGTIDDHGSFYLPLGEGRVSFIDARDIASVAYHVLTEKGHDGQAYELTGPEAISCAHVASSLSNVLGKEIRYNGITEEEARQMMLEEGLHAGIVEARLELYQLNRLGYSSAITNTVRDITGKSPYTFEQFAWDYRERFRGK</sequence>
<dbReference type="Proteomes" id="UP000468638">
    <property type="component" value="Unassembled WGS sequence"/>
</dbReference>
<dbReference type="EMBL" id="WMEQ01000001">
    <property type="protein sequence ID" value="MYL32048.1"/>
    <property type="molecule type" value="Genomic_DNA"/>
</dbReference>
<name>A0A6I4ZPD5_9BACI</name>
<reference evidence="2 3" key="1">
    <citation type="submission" date="2019-11" db="EMBL/GenBank/DDBJ databases">
        <title>Genome sequences of 17 halophilic strains isolated from different environments.</title>
        <authorList>
            <person name="Furrow R.E."/>
        </authorList>
    </citation>
    <scope>NUCLEOTIDE SEQUENCE [LARGE SCALE GENOMIC DNA]</scope>
    <source>
        <strain evidence="2 3">22514_16_FS</strain>
    </source>
</reference>
<dbReference type="Gene3D" id="3.90.25.10">
    <property type="entry name" value="UDP-galactose 4-epimerase, domain 1"/>
    <property type="match status" value="1"/>
</dbReference>
<dbReference type="InterPro" id="IPR051604">
    <property type="entry name" value="Ergot_Alk_Oxidoreductase"/>
</dbReference>
<dbReference type="CDD" id="cd05269">
    <property type="entry name" value="TMR_SDR_a"/>
    <property type="match status" value="1"/>
</dbReference>
<dbReference type="InterPro" id="IPR008030">
    <property type="entry name" value="NmrA-like"/>
</dbReference>
<comment type="caution">
    <text evidence="2">The sequence shown here is derived from an EMBL/GenBank/DDBJ whole genome shotgun (WGS) entry which is preliminary data.</text>
</comment>
<dbReference type="Pfam" id="PF05368">
    <property type="entry name" value="NmrA"/>
    <property type="match status" value="1"/>
</dbReference>
<dbReference type="InterPro" id="IPR036291">
    <property type="entry name" value="NAD(P)-bd_dom_sf"/>
</dbReference>
<evidence type="ECO:0000313" key="3">
    <source>
        <dbReference type="Proteomes" id="UP000468638"/>
    </source>
</evidence>